<evidence type="ECO:0000256" key="2">
    <source>
        <dbReference type="ARBA" id="ARBA00022679"/>
    </source>
</evidence>
<proteinExistence type="predicted"/>
<keyword evidence="1 4" id="KW-0489">Methyltransferase</keyword>
<keyword evidence="7" id="KW-1185">Reference proteome</keyword>
<dbReference type="GO" id="GO:0008270">
    <property type="term" value="F:zinc ion binding"/>
    <property type="evidence" value="ECO:0007669"/>
    <property type="project" value="InterPro"/>
</dbReference>
<dbReference type="PANTHER" id="PTHR11103:SF18">
    <property type="entry name" value="SLR1189 PROTEIN"/>
    <property type="match status" value="1"/>
</dbReference>
<dbReference type="PROSITE" id="PS50970">
    <property type="entry name" value="HCY"/>
    <property type="match status" value="1"/>
</dbReference>
<dbReference type="Pfam" id="PF02574">
    <property type="entry name" value="S-methyl_trans"/>
    <property type="match status" value="1"/>
</dbReference>
<evidence type="ECO:0000313" key="6">
    <source>
        <dbReference type="EMBL" id="CUH85719.1"/>
    </source>
</evidence>
<accession>A0A0P1H4R9</accession>
<evidence type="ECO:0000256" key="1">
    <source>
        <dbReference type="ARBA" id="ARBA00022603"/>
    </source>
</evidence>
<dbReference type="GO" id="GO:0009086">
    <property type="term" value="P:methionine biosynthetic process"/>
    <property type="evidence" value="ECO:0007669"/>
    <property type="project" value="InterPro"/>
</dbReference>
<keyword evidence="2 4" id="KW-0808">Transferase</keyword>
<dbReference type="PANTHER" id="PTHR11103">
    <property type="entry name" value="SLR1189 PROTEIN"/>
    <property type="match status" value="1"/>
</dbReference>
<dbReference type="EMBL" id="CYSF01000017">
    <property type="protein sequence ID" value="CUH85719.1"/>
    <property type="molecule type" value="Genomic_DNA"/>
</dbReference>
<evidence type="ECO:0000313" key="7">
    <source>
        <dbReference type="Proteomes" id="UP000051681"/>
    </source>
</evidence>
<dbReference type="EC" id="2.1.1.10" evidence="6"/>
<dbReference type="Gene3D" id="3.20.20.330">
    <property type="entry name" value="Homocysteine-binding-like domain"/>
    <property type="match status" value="1"/>
</dbReference>
<keyword evidence="3 4" id="KW-0479">Metal-binding</keyword>
<name>A0A0P1H4R9_9RHOB</name>
<dbReference type="Proteomes" id="UP000051681">
    <property type="component" value="Unassembled WGS sequence"/>
</dbReference>
<gene>
    <name evidence="6" type="primary">mmuM</name>
    <name evidence="6" type="ORF">TM5383_02953</name>
</gene>
<reference evidence="6 7" key="1">
    <citation type="submission" date="2015-09" db="EMBL/GenBank/DDBJ databases">
        <authorList>
            <consortium name="Swine Surveillance"/>
        </authorList>
    </citation>
    <scope>NUCLEOTIDE SEQUENCE [LARGE SCALE GENOMIC DNA]</scope>
    <source>
        <strain evidence="6 7">CECT 8383</strain>
    </source>
</reference>
<dbReference type="STRING" id="340021.TM5383_02953"/>
<feature type="binding site" evidence="3 4">
    <location>
        <position position="202"/>
    </location>
    <ligand>
        <name>Zn(2+)</name>
        <dbReference type="ChEBI" id="CHEBI:29105"/>
    </ligand>
</feature>
<feature type="binding site" evidence="3 4">
    <location>
        <position position="277"/>
    </location>
    <ligand>
        <name>Zn(2+)</name>
        <dbReference type="ChEBI" id="CHEBI:29105"/>
    </ligand>
</feature>
<dbReference type="RefSeq" id="WP_058319775.1">
    <property type="nucleotide sequence ID" value="NZ_CYSF01000017.1"/>
</dbReference>
<comment type="cofactor">
    <cofactor evidence="3">
        <name>Zn(2+)</name>
        <dbReference type="ChEBI" id="CHEBI:29105"/>
    </cofactor>
    <text evidence="3">Binds 1 zinc ion per subunit.</text>
</comment>
<keyword evidence="3 4" id="KW-0862">Zinc</keyword>
<dbReference type="AlphaFoldDB" id="A0A0P1H4R9"/>
<dbReference type="GO" id="GO:0032259">
    <property type="term" value="P:methylation"/>
    <property type="evidence" value="ECO:0007669"/>
    <property type="project" value="UniProtKB-KW"/>
</dbReference>
<evidence type="ECO:0000259" key="5">
    <source>
        <dbReference type="PROSITE" id="PS50970"/>
    </source>
</evidence>
<sequence length="294" mass="30948">MTNITLLDGGMSRELTACGAELKQPEWSAGAVIDTPAAVVAAHCNFINAGAQVITVNAYALVPFHIGEDRFATIGAELADRAGRLAREAAGDSGARVAGCLPPLFGSYEPQRFDADRAPAMLDQLIAAQSPYVDMWLAETTSSLEEAQAAAMALAGDDRPLWISFTLRDDTVDAPLLRSGETVADAAKLARDVGAEAILFNCSQPEVMERAIAIAAEVAGTALRVGVYANAFDDHKDDGDQGANDKITELRKDLSPTAYVDWANIWVKAGATIVGGCCGIGSTHIAALREHFAD</sequence>
<dbReference type="OrthoDB" id="9803687at2"/>
<dbReference type="InterPro" id="IPR003726">
    <property type="entry name" value="HCY_dom"/>
</dbReference>
<dbReference type="InterPro" id="IPR017226">
    <property type="entry name" value="BHMT-like"/>
</dbReference>
<evidence type="ECO:0000256" key="4">
    <source>
        <dbReference type="PROSITE-ProRule" id="PRU00333"/>
    </source>
</evidence>
<dbReference type="GO" id="GO:0008168">
    <property type="term" value="F:methyltransferase activity"/>
    <property type="evidence" value="ECO:0007669"/>
    <property type="project" value="UniProtKB-UniRule"/>
</dbReference>
<dbReference type="SUPFAM" id="SSF82282">
    <property type="entry name" value="Homocysteine S-methyltransferase"/>
    <property type="match status" value="1"/>
</dbReference>
<evidence type="ECO:0000256" key="3">
    <source>
        <dbReference type="PIRSR" id="PIRSR037505-2"/>
    </source>
</evidence>
<dbReference type="InterPro" id="IPR036589">
    <property type="entry name" value="HCY_dom_sf"/>
</dbReference>
<feature type="domain" description="Hcy-binding" evidence="5">
    <location>
        <begin position="1"/>
        <end position="292"/>
    </location>
</feature>
<dbReference type="PIRSF" id="PIRSF037505">
    <property type="entry name" value="Betaine_HMT"/>
    <property type="match status" value="1"/>
</dbReference>
<organism evidence="6 7">
    <name type="scientific">Thalassovita mediterranea</name>
    <dbReference type="NCBI Taxonomy" id="340021"/>
    <lineage>
        <taxon>Bacteria</taxon>
        <taxon>Pseudomonadati</taxon>
        <taxon>Pseudomonadota</taxon>
        <taxon>Alphaproteobacteria</taxon>
        <taxon>Rhodobacterales</taxon>
        <taxon>Roseobacteraceae</taxon>
        <taxon>Thalassovita</taxon>
    </lineage>
</organism>
<protein>
    <submittedName>
        <fullName evidence="6">Homocysteine S-methyltransferase</fullName>
        <ecNumber evidence="6">2.1.1.10</ecNumber>
    </submittedName>
</protein>
<feature type="binding site" evidence="3 4">
    <location>
        <position position="278"/>
    </location>
    <ligand>
        <name>Zn(2+)</name>
        <dbReference type="ChEBI" id="CHEBI:29105"/>
    </ligand>
</feature>